<protein>
    <submittedName>
        <fullName evidence="1">Uncharacterized protein</fullName>
    </submittedName>
</protein>
<reference evidence="1" key="2">
    <citation type="journal article" date="2023" name="Science">
        <title>Genomic signatures of disease resistance in endangered staghorn corals.</title>
        <authorList>
            <person name="Vollmer S.V."/>
            <person name="Selwyn J.D."/>
            <person name="Despard B.A."/>
            <person name="Roesel C.L."/>
        </authorList>
    </citation>
    <scope>NUCLEOTIDE SEQUENCE</scope>
    <source>
        <strain evidence="1">K2</strain>
    </source>
</reference>
<dbReference type="Proteomes" id="UP001249851">
    <property type="component" value="Unassembled WGS sequence"/>
</dbReference>
<sequence>MADKTPVNTDDFDKLNKTFQSIQRRRSQEVSVVQADFNAALTSAKTPYVFAPNCRGGSFHYQQRSLKNRFGLYDWKQYCDKSDEGYGESPKKGITSLKRPKNETSTRIFKLQLKNIT</sequence>
<proteinExistence type="predicted"/>
<evidence type="ECO:0000313" key="2">
    <source>
        <dbReference type="Proteomes" id="UP001249851"/>
    </source>
</evidence>
<accession>A0AAD9Q0W8</accession>
<gene>
    <name evidence="1" type="ORF">P5673_026140</name>
</gene>
<dbReference type="AlphaFoldDB" id="A0AAD9Q0W8"/>
<evidence type="ECO:0000313" key="1">
    <source>
        <dbReference type="EMBL" id="KAK2552727.1"/>
    </source>
</evidence>
<keyword evidence="2" id="KW-1185">Reference proteome</keyword>
<comment type="caution">
    <text evidence="1">The sequence shown here is derived from an EMBL/GenBank/DDBJ whole genome shotgun (WGS) entry which is preliminary data.</text>
</comment>
<name>A0AAD9Q0W8_ACRCE</name>
<dbReference type="EMBL" id="JARQWQ010000084">
    <property type="protein sequence ID" value="KAK2552727.1"/>
    <property type="molecule type" value="Genomic_DNA"/>
</dbReference>
<organism evidence="1 2">
    <name type="scientific">Acropora cervicornis</name>
    <name type="common">Staghorn coral</name>
    <dbReference type="NCBI Taxonomy" id="6130"/>
    <lineage>
        <taxon>Eukaryota</taxon>
        <taxon>Metazoa</taxon>
        <taxon>Cnidaria</taxon>
        <taxon>Anthozoa</taxon>
        <taxon>Hexacorallia</taxon>
        <taxon>Scleractinia</taxon>
        <taxon>Astrocoeniina</taxon>
        <taxon>Acroporidae</taxon>
        <taxon>Acropora</taxon>
    </lineage>
</organism>
<feature type="non-terminal residue" evidence="1">
    <location>
        <position position="1"/>
    </location>
</feature>
<reference evidence="1" key="1">
    <citation type="journal article" date="2023" name="G3 (Bethesda)">
        <title>Whole genome assembly and annotation of the endangered Caribbean coral Acropora cervicornis.</title>
        <authorList>
            <person name="Selwyn J.D."/>
            <person name="Vollmer S.V."/>
        </authorList>
    </citation>
    <scope>NUCLEOTIDE SEQUENCE</scope>
    <source>
        <strain evidence="1">K2</strain>
    </source>
</reference>